<dbReference type="Proteomes" id="UP001497457">
    <property type="component" value="Chromosome 11b"/>
</dbReference>
<evidence type="ECO:0000313" key="2">
    <source>
        <dbReference type="EMBL" id="CAL4900794.1"/>
    </source>
</evidence>
<sequence>MADGSAMLDVLVQPPPPTMAGEDKSTCCSVFMEFMTKVARFEELAESGERLLVRFRQELEYFRSPQVPNESDVMSQIVKSNCTGRMRSYLEAGCRFHCQNISNINQLHSCEDGLKNHIKKVKSLLEELECLVEDVYGITVAANLSALKVSDSHSTHNKLITESSIIGENKSADQLDNDVLLITVMVIVRNMLKLDYSMQENIVSALSLKTLSSELEGYCLIWNLHPYIDDDVMHLAWEMCP</sequence>
<accession>A0ABC8W0R1</accession>
<evidence type="ECO:0000259" key="1">
    <source>
        <dbReference type="Pfam" id="PF25071"/>
    </source>
</evidence>
<feature type="domain" description="DUF7795" evidence="1">
    <location>
        <begin position="22"/>
        <end position="142"/>
    </location>
</feature>
<keyword evidence="3" id="KW-1185">Reference proteome</keyword>
<dbReference type="EMBL" id="OZ075121">
    <property type="protein sequence ID" value="CAL4900794.1"/>
    <property type="molecule type" value="Genomic_DNA"/>
</dbReference>
<gene>
    <name evidence="2" type="ORF">URODEC1_LOCUS8905</name>
</gene>
<proteinExistence type="predicted"/>
<dbReference type="PANTHER" id="PTHR35305">
    <property type="entry name" value="FAD-BINDING PROTEIN"/>
    <property type="match status" value="1"/>
</dbReference>
<reference evidence="2 3" key="2">
    <citation type="submission" date="2024-10" db="EMBL/GenBank/DDBJ databases">
        <authorList>
            <person name="Ryan C."/>
        </authorList>
    </citation>
    <scope>NUCLEOTIDE SEQUENCE [LARGE SCALE GENOMIC DNA]</scope>
</reference>
<organism evidence="2 3">
    <name type="scientific">Urochloa decumbens</name>
    <dbReference type="NCBI Taxonomy" id="240449"/>
    <lineage>
        <taxon>Eukaryota</taxon>
        <taxon>Viridiplantae</taxon>
        <taxon>Streptophyta</taxon>
        <taxon>Embryophyta</taxon>
        <taxon>Tracheophyta</taxon>
        <taxon>Spermatophyta</taxon>
        <taxon>Magnoliopsida</taxon>
        <taxon>Liliopsida</taxon>
        <taxon>Poales</taxon>
        <taxon>Poaceae</taxon>
        <taxon>PACMAD clade</taxon>
        <taxon>Panicoideae</taxon>
        <taxon>Panicodae</taxon>
        <taxon>Paniceae</taxon>
        <taxon>Melinidinae</taxon>
        <taxon>Urochloa</taxon>
    </lineage>
</organism>
<dbReference type="Pfam" id="PF25071">
    <property type="entry name" value="DUF7795"/>
    <property type="match status" value="1"/>
</dbReference>
<dbReference type="AlphaFoldDB" id="A0ABC8W0R1"/>
<dbReference type="PANTHER" id="PTHR35305:SF2">
    <property type="entry name" value="FAD-BINDING PROTEIN"/>
    <property type="match status" value="1"/>
</dbReference>
<reference evidence="3" key="1">
    <citation type="submission" date="2024-06" db="EMBL/GenBank/DDBJ databases">
        <authorList>
            <person name="Ryan C."/>
        </authorList>
    </citation>
    <scope>NUCLEOTIDE SEQUENCE [LARGE SCALE GENOMIC DNA]</scope>
</reference>
<name>A0ABC8W0R1_9POAL</name>
<dbReference type="InterPro" id="IPR056697">
    <property type="entry name" value="DUF7795"/>
</dbReference>
<protein>
    <recommendedName>
        <fullName evidence="1">DUF7795 domain-containing protein</fullName>
    </recommendedName>
</protein>
<evidence type="ECO:0000313" key="3">
    <source>
        <dbReference type="Proteomes" id="UP001497457"/>
    </source>
</evidence>